<evidence type="ECO:0000259" key="1">
    <source>
        <dbReference type="Pfam" id="PF12697"/>
    </source>
</evidence>
<reference evidence="2 3" key="1">
    <citation type="submission" date="2024-01" db="EMBL/GenBank/DDBJ databases">
        <title>A draft genome for the cacao thread blight pathogen Marasmiellus scandens.</title>
        <authorList>
            <person name="Baruah I.K."/>
            <person name="Leung J."/>
            <person name="Bukari Y."/>
            <person name="Amoako-Attah I."/>
            <person name="Meinhardt L.W."/>
            <person name="Bailey B.A."/>
            <person name="Cohen S.P."/>
        </authorList>
    </citation>
    <scope>NUCLEOTIDE SEQUENCE [LARGE SCALE GENOMIC DNA]</scope>
    <source>
        <strain evidence="2 3">GH-19</strain>
    </source>
</reference>
<protein>
    <recommendedName>
        <fullName evidence="1">AB hydrolase-1 domain-containing protein</fullName>
    </recommendedName>
</protein>
<dbReference type="Pfam" id="PF12697">
    <property type="entry name" value="Abhydrolase_6"/>
    <property type="match status" value="1"/>
</dbReference>
<gene>
    <name evidence="2" type="ORF">VKT23_004302</name>
</gene>
<keyword evidence="3" id="KW-1185">Reference proteome</keyword>
<evidence type="ECO:0000313" key="2">
    <source>
        <dbReference type="EMBL" id="KAK7467245.1"/>
    </source>
</evidence>
<proteinExistence type="predicted"/>
<dbReference type="SUPFAM" id="SSF53474">
    <property type="entry name" value="alpha/beta-Hydrolases"/>
    <property type="match status" value="1"/>
</dbReference>
<organism evidence="2 3">
    <name type="scientific">Marasmiellus scandens</name>
    <dbReference type="NCBI Taxonomy" id="2682957"/>
    <lineage>
        <taxon>Eukaryota</taxon>
        <taxon>Fungi</taxon>
        <taxon>Dikarya</taxon>
        <taxon>Basidiomycota</taxon>
        <taxon>Agaricomycotina</taxon>
        <taxon>Agaricomycetes</taxon>
        <taxon>Agaricomycetidae</taxon>
        <taxon>Agaricales</taxon>
        <taxon>Marasmiineae</taxon>
        <taxon>Omphalotaceae</taxon>
        <taxon>Marasmiellus</taxon>
    </lineage>
</organism>
<dbReference type="InterPro" id="IPR000073">
    <property type="entry name" value="AB_hydrolase_1"/>
</dbReference>
<dbReference type="EMBL" id="JBANRG010000004">
    <property type="protein sequence ID" value="KAK7467245.1"/>
    <property type="molecule type" value="Genomic_DNA"/>
</dbReference>
<dbReference type="Proteomes" id="UP001498398">
    <property type="component" value="Unassembled WGS sequence"/>
</dbReference>
<evidence type="ECO:0000313" key="3">
    <source>
        <dbReference type="Proteomes" id="UP001498398"/>
    </source>
</evidence>
<dbReference type="InterPro" id="IPR029058">
    <property type="entry name" value="AB_hydrolase_fold"/>
</dbReference>
<accession>A0ABR1JUA9</accession>
<comment type="caution">
    <text evidence="2">The sequence shown here is derived from an EMBL/GenBank/DDBJ whole genome shotgun (WGS) entry which is preliminary data.</text>
</comment>
<dbReference type="Gene3D" id="3.40.50.1820">
    <property type="entry name" value="alpha/beta hydrolase"/>
    <property type="match status" value="1"/>
</dbReference>
<sequence length="292" mass="33305">MTDIFIDKETWEPVISGLLEDENVRHNVREAWSFDWQTHGESAILNEETLLRHEKPVGHDVWSAGLAEFVKSVYVRGHRLVFIAHSGGTIAAMGTTKFLQTLPYAGVILIEPPFFDREFFHTGNPEPRIKAFQNTIMTSRSSWMSSDAAHQWLCETRPWKNWDPRVLRLYVDYGLQLRKNADGSDSVTTRCTKRHEAEPYTDYPAFFDAVEAFALVCKSIPTHVLYGEIDDFLTRAVKESLIDPNKCRYATSVTKIPKVGHMIVQEEPDVLAKTLANLLRSIYESSAISSRL</sequence>
<name>A0ABR1JUA9_9AGAR</name>
<feature type="domain" description="AB hydrolase-1" evidence="1">
    <location>
        <begin position="24"/>
        <end position="273"/>
    </location>
</feature>